<dbReference type="KEGG" id="obg:Verru16b_03143"/>
<keyword evidence="1" id="KW-1133">Transmembrane helix</keyword>
<accession>A0A1D8AYS7</accession>
<feature type="transmembrane region" description="Helical" evidence="1">
    <location>
        <begin position="21"/>
        <end position="45"/>
    </location>
</feature>
<keyword evidence="1" id="KW-0812">Transmembrane</keyword>
<reference evidence="2 3" key="1">
    <citation type="submission" date="2016-06" db="EMBL/GenBank/DDBJ databases">
        <title>Three novel species with peptidoglycan cell walls form the new genus Lacunisphaera gen. nov. in the family Opitutaceae of the verrucomicrobial subdivision 4.</title>
        <authorList>
            <person name="Rast P."/>
            <person name="Gloeckner I."/>
            <person name="Jogler M."/>
            <person name="Boedeker C."/>
            <person name="Jeske O."/>
            <person name="Wiegand S."/>
            <person name="Reinhardt R."/>
            <person name="Schumann P."/>
            <person name="Rohde M."/>
            <person name="Spring S."/>
            <person name="Gloeckner F.O."/>
            <person name="Jogler C."/>
        </authorList>
    </citation>
    <scope>NUCLEOTIDE SEQUENCE [LARGE SCALE GENOMIC DNA]</scope>
    <source>
        <strain evidence="2 3">IG16b</strain>
    </source>
</reference>
<evidence type="ECO:0008006" key="4">
    <source>
        <dbReference type="Google" id="ProtNLM"/>
    </source>
</evidence>
<dbReference type="EMBL" id="CP016094">
    <property type="protein sequence ID" value="AOS46048.1"/>
    <property type="molecule type" value="Genomic_DNA"/>
</dbReference>
<keyword evidence="3" id="KW-1185">Reference proteome</keyword>
<name>A0A1D8AYS7_9BACT</name>
<protein>
    <recommendedName>
        <fullName evidence="4">Prepilin-type N-terminal cleavage/methylation domain-containing protein</fullName>
    </recommendedName>
</protein>
<gene>
    <name evidence="2" type="ORF">Verru16b_03143</name>
</gene>
<dbReference type="NCBIfam" id="TIGR02532">
    <property type="entry name" value="IV_pilin_GFxxxE"/>
    <property type="match status" value="1"/>
</dbReference>
<dbReference type="AlphaFoldDB" id="A0A1D8AYS7"/>
<sequence length="249" mass="25560">MRKSNTVRSGGHRPPRQGQRAFTLLELLVVVGLIAGLAAVLITGLPGGGPAAALQAGQATVANLVTSARLKAAATGRHSRVLVANDPAVPERFLHELVLQLARTPGANPPEWETLQTVTLPAGIFVLPATLGSPAGLVTDPAQWRRVSEPGEELASGVFRNQQVVVALPGEVAARNWTGLCFTPNGTLAPLAGGLPPRGLLVLAAGGIRAPGSYASGESPVRLAQPDAVRGLVLSAYGVPALLSERSAF</sequence>
<dbReference type="SUPFAM" id="SSF54523">
    <property type="entry name" value="Pili subunits"/>
    <property type="match status" value="1"/>
</dbReference>
<dbReference type="InterPro" id="IPR012902">
    <property type="entry name" value="N_methyl_site"/>
</dbReference>
<keyword evidence="1" id="KW-0472">Membrane</keyword>
<dbReference type="Proteomes" id="UP000095228">
    <property type="component" value="Chromosome"/>
</dbReference>
<dbReference type="InterPro" id="IPR045584">
    <property type="entry name" value="Pilin-like"/>
</dbReference>
<dbReference type="STRING" id="1838286.Verru16b_03143"/>
<evidence type="ECO:0000256" key="1">
    <source>
        <dbReference type="SAM" id="Phobius"/>
    </source>
</evidence>
<evidence type="ECO:0000313" key="2">
    <source>
        <dbReference type="EMBL" id="AOS46048.1"/>
    </source>
</evidence>
<organism evidence="2 3">
    <name type="scientific">Lacunisphaera limnophila</name>
    <dbReference type="NCBI Taxonomy" id="1838286"/>
    <lineage>
        <taxon>Bacteria</taxon>
        <taxon>Pseudomonadati</taxon>
        <taxon>Verrucomicrobiota</taxon>
        <taxon>Opitutia</taxon>
        <taxon>Opitutales</taxon>
        <taxon>Opitutaceae</taxon>
        <taxon>Lacunisphaera</taxon>
    </lineage>
</organism>
<evidence type="ECO:0000313" key="3">
    <source>
        <dbReference type="Proteomes" id="UP000095228"/>
    </source>
</evidence>
<proteinExistence type="predicted"/>
<dbReference type="RefSeq" id="WP_425483016.1">
    <property type="nucleotide sequence ID" value="NZ_CP016094.1"/>
</dbReference>